<proteinExistence type="predicted"/>
<dbReference type="NCBIfam" id="TIGR03032">
    <property type="entry name" value="TIGR03032 family protein"/>
    <property type="match status" value="1"/>
</dbReference>
<organism evidence="2 3">
    <name type="scientific">Thiorhodovibrio winogradskyi</name>
    <dbReference type="NCBI Taxonomy" id="77007"/>
    <lineage>
        <taxon>Bacteria</taxon>
        <taxon>Pseudomonadati</taxon>
        <taxon>Pseudomonadota</taxon>
        <taxon>Gammaproteobacteria</taxon>
        <taxon>Chromatiales</taxon>
        <taxon>Chromatiaceae</taxon>
        <taxon>Thiorhodovibrio</taxon>
    </lineage>
</organism>
<gene>
    <name evidence="2" type="ORF">Thiowin_04671</name>
</gene>
<accession>A0ABZ0SEN8</accession>
<dbReference type="SUPFAM" id="SSF55729">
    <property type="entry name" value="Acyl-CoA N-acyltransferases (Nat)"/>
    <property type="match status" value="1"/>
</dbReference>
<dbReference type="CDD" id="cd04301">
    <property type="entry name" value="NAT_SF"/>
    <property type="match status" value="1"/>
</dbReference>
<feature type="domain" description="N-acetyltransferase" evidence="1">
    <location>
        <begin position="387"/>
        <end position="544"/>
    </location>
</feature>
<dbReference type="SUPFAM" id="SSF63825">
    <property type="entry name" value="YWTD domain"/>
    <property type="match status" value="1"/>
</dbReference>
<dbReference type="Pfam" id="PF00583">
    <property type="entry name" value="Acetyltransf_1"/>
    <property type="match status" value="1"/>
</dbReference>
<dbReference type="EMBL" id="CP121472">
    <property type="protein sequence ID" value="WPL19538.1"/>
    <property type="molecule type" value="Genomic_DNA"/>
</dbReference>
<evidence type="ECO:0000259" key="1">
    <source>
        <dbReference type="PROSITE" id="PS51186"/>
    </source>
</evidence>
<name>A0ABZ0SEN8_9GAMM</name>
<dbReference type="Proteomes" id="UP001432180">
    <property type="component" value="Chromosome"/>
</dbReference>
<protein>
    <submittedName>
        <fullName evidence="2">Acetyltransferase (GNAT) family protein</fullName>
    </submittedName>
</protein>
<dbReference type="Gene3D" id="3.40.630.30">
    <property type="match status" value="1"/>
</dbReference>
<evidence type="ECO:0000313" key="3">
    <source>
        <dbReference type="Proteomes" id="UP001432180"/>
    </source>
</evidence>
<dbReference type="RefSeq" id="WP_328985282.1">
    <property type="nucleotide sequence ID" value="NZ_CP121472.1"/>
</dbReference>
<dbReference type="InterPro" id="IPR000182">
    <property type="entry name" value="GNAT_dom"/>
</dbReference>
<keyword evidence="3" id="KW-1185">Reference proteome</keyword>
<evidence type="ECO:0000313" key="2">
    <source>
        <dbReference type="EMBL" id="WPL19538.1"/>
    </source>
</evidence>
<reference evidence="2 3" key="1">
    <citation type="journal article" date="2023" name="Microorganisms">
        <title>Thiorhodovibrio frisius and Trv. litoralis spp. nov., Two Novel Members from a Clade of Fastidious Purple Sulfur Bacteria That Exhibit Unique Red-Shifted Light-Harvesting Capabilities.</title>
        <authorList>
            <person name="Methner A."/>
            <person name="Kuzyk S.B."/>
            <person name="Petersen J."/>
            <person name="Bauer S."/>
            <person name="Brinkmann H."/>
            <person name="Sichau K."/>
            <person name="Wanner G."/>
            <person name="Wolf J."/>
            <person name="Neumann-Schaal M."/>
            <person name="Henke P."/>
            <person name="Tank M."/>
            <person name="Sproer C."/>
            <person name="Bunk B."/>
            <person name="Overmann J."/>
        </authorList>
    </citation>
    <scope>NUCLEOTIDE SEQUENCE [LARGE SCALE GENOMIC DNA]</scope>
    <source>
        <strain evidence="2 3">DSM 6702</strain>
    </source>
</reference>
<dbReference type="Pfam" id="PF16261">
    <property type="entry name" value="DUF4915"/>
    <property type="match status" value="1"/>
</dbReference>
<sequence>MNDSTPTTGPALAIHADDGLWHWLAEQNISLALTTYQSNRLFFIGRSQEPGRLAVQERLFDKPMGLAWQPESDSLTLGCRYQIWQLANRLPAGQTHEDGDRLYVPRQAWITGDLNAHDLALDAEGRLLFVNTDFSCLATLDPDHSFRPLWQPPFISKLVAEDRCHLNGLALQDGVATWMSACSATDTPAGWRQHRHDGGVVLHLPSNSIAASGLSMPHSPRWYRDTLWLLNSGSGELGYLDGERFVPVAYGPGFVRGLAFHDRFALIGLSQLRSTSFGGLALEQRLAADGQQAQCGLMVVDLDRGEVIHWLRFGNLVEELFDLVVIPGARRPRALGLQEDDIERLVSFPGSDGLVITKPTVRRPGHTRAPVAGLPRPEPGGQPVLYQSVHNLTPDNLLPYDRMTAPPLSQRWASQPPRGELLGLSAAIAGELVGFAIAERFQAADGSPQAELISLFVAPAQRRRGIGTRLVARLRQQLDVALTTPLLRAHHGQAVGQQADQAPTPAPATELFTHAGYRVLDVYQRLSAPEQAESIAFWLEQQLLPPAEAQRRVGEVCFLVRAGSDALVGIGSLYPGELADNGQERRVLYGRTYLHPSARGHVRLYLGLLQAARTLIADPRLCRSGATAIAFETENPRLMSRAWRRFFTRQGWRRVGASACGCDLWIAEERARDAPSPALVMGI</sequence>
<dbReference type="InterPro" id="IPR017481">
    <property type="entry name" value="CHP03032"/>
</dbReference>
<dbReference type="PROSITE" id="PS51186">
    <property type="entry name" value="GNAT"/>
    <property type="match status" value="1"/>
</dbReference>
<dbReference type="InterPro" id="IPR016181">
    <property type="entry name" value="Acyl_CoA_acyltransferase"/>
</dbReference>